<dbReference type="InterPro" id="IPR010359">
    <property type="entry name" value="IrrE_HExxH"/>
</dbReference>
<evidence type="ECO:0000313" key="2">
    <source>
        <dbReference type="EMBL" id="SNZ01188.1"/>
    </source>
</evidence>
<feature type="domain" description="IrrE N-terminal-like" evidence="1">
    <location>
        <begin position="81"/>
        <end position="144"/>
    </location>
</feature>
<dbReference type="RefSeq" id="WP_097046617.1">
    <property type="nucleotide sequence ID" value="NZ_OBEH01000004.1"/>
</dbReference>
<gene>
    <name evidence="2" type="ORF">SAMN06265377_3024</name>
</gene>
<name>A0A285MVP7_9FLAO</name>
<dbReference type="OrthoDB" id="9794834at2"/>
<dbReference type="Gene3D" id="1.10.10.2910">
    <property type="match status" value="1"/>
</dbReference>
<dbReference type="PANTHER" id="PTHR43236:SF1">
    <property type="entry name" value="BLL7220 PROTEIN"/>
    <property type="match status" value="1"/>
</dbReference>
<reference evidence="3" key="1">
    <citation type="submission" date="2017-09" db="EMBL/GenBank/DDBJ databases">
        <authorList>
            <person name="Varghese N."/>
            <person name="Submissions S."/>
        </authorList>
    </citation>
    <scope>NUCLEOTIDE SEQUENCE [LARGE SCALE GENOMIC DNA]</scope>
    <source>
        <strain evidence="3">DSM 25885</strain>
    </source>
</reference>
<protein>
    <recommendedName>
        <fullName evidence="1">IrrE N-terminal-like domain-containing protein</fullName>
    </recommendedName>
</protein>
<evidence type="ECO:0000313" key="3">
    <source>
        <dbReference type="Proteomes" id="UP000219048"/>
    </source>
</evidence>
<proteinExistence type="predicted"/>
<dbReference type="AlphaFoldDB" id="A0A285MVP7"/>
<accession>A0A285MVP7</accession>
<keyword evidence="3" id="KW-1185">Reference proteome</keyword>
<evidence type="ECO:0000259" key="1">
    <source>
        <dbReference type="Pfam" id="PF06114"/>
    </source>
</evidence>
<dbReference type="EMBL" id="OBEH01000004">
    <property type="protein sequence ID" value="SNZ01188.1"/>
    <property type="molecule type" value="Genomic_DNA"/>
</dbReference>
<dbReference type="InterPro" id="IPR052345">
    <property type="entry name" value="Rad_response_metalloprotease"/>
</dbReference>
<organism evidence="2 3">
    <name type="scientific">Flagellimonas pacifica</name>
    <dbReference type="NCBI Taxonomy" id="1247520"/>
    <lineage>
        <taxon>Bacteria</taxon>
        <taxon>Pseudomonadati</taxon>
        <taxon>Bacteroidota</taxon>
        <taxon>Flavobacteriia</taxon>
        <taxon>Flavobacteriales</taxon>
        <taxon>Flavobacteriaceae</taxon>
        <taxon>Flagellimonas</taxon>
    </lineage>
</organism>
<dbReference type="Proteomes" id="UP000219048">
    <property type="component" value="Unassembled WGS sequence"/>
</dbReference>
<dbReference type="Pfam" id="PF06114">
    <property type="entry name" value="Peptidase_M78"/>
    <property type="match status" value="1"/>
</dbReference>
<sequence>MLKTREKYLSGSRKKEISELAEFIAEAYCPNNLVNPELIAQERGISYSENDYGNYFDGLIEHLNDKFHIYINTGRLGHSYTTRARYTFGHELGHYFLDGHRNALVSGETPAHSSFTNFRSEIYTEWEADYFSACLLMPENRFKKDCIGRKFSFNLLDGLSKKYQTSLTSTCIRFAEIGNHPLMIVYCENNKIKWYWYSEDFPYVHLLHGKFKIPNDTTIGEYFNEGKRYERTQEVWAIDWFNYVPNYRTSQKFKEHCIPYKDKALSIIWED</sequence>
<dbReference type="PANTHER" id="PTHR43236">
    <property type="entry name" value="ANTITOXIN HIGA1"/>
    <property type="match status" value="1"/>
</dbReference>